<sequence>MLNENESNESNLKAHLKTLHRSLSETDQVDEELQMLLRQLDGDIKQVLERRADQDLDANTYGLGSRTQELSARFTARHPNMATTLRELGNILSSMGI</sequence>
<proteinExistence type="predicted"/>
<organism evidence="1 2">
    <name type="scientific">Massilia haematophila</name>
    <dbReference type="NCBI Taxonomy" id="457923"/>
    <lineage>
        <taxon>Bacteria</taxon>
        <taxon>Pseudomonadati</taxon>
        <taxon>Pseudomonadota</taxon>
        <taxon>Betaproteobacteria</taxon>
        <taxon>Burkholderiales</taxon>
        <taxon>Oxalobacteraceae</taxon>
        <taxon>Telluria group</taxon>
        <taxon>Massilia</taxon>
    </lineage>
</organism>
<dbReference type="RefSeq" id="WP_312547382.1">
    <property type="nucleotide sequence ID" value="NZ_JBHRVV010000001.1"/>
</dbReference>
<comment type="caution">
    <text evidence="1">The sequence shown here is derived from an EMBL/GenBank/DDBJ whole genome shotgun (WGS) entry which is preliminary data.</text>
</comment>
<accession>A0ABV7PS78</accession>
<dbReference type="InterPro" id="IPR025516">
    <property type="entry name" value="DUF4404"/>
</dbReference>
<dbReference type="Proteomes" id="UP001595665">
    <property type="component" value="Unassembled WGS sequence"/>
</dbReference>
<reference evidence="2" key="1">
    <citation type="journal article" date="2019" name="Int. J. Syst. Evol. Microbiol.">
        <title>The Global Catalogue of Microorganisms (GCM) 10K type strain sequencing project: providing services to taxonomists for standard genome sequencing and annotation.</title>
        <authorList>
            <consortium name="The Broad Institute Genomics Platform"/>
            <consortium name="The Broad Institute Genome Sequencing Center for Infectious Disease"/>
            <person name="Wu L."/>
            <person name="Ma J."/>
        </authorList>
    </citation>
    <scope>NUCLEOTIDE SEQUENCE [LARGE SCALE GENOMIC DNA]</scope>
    <source>
        <strain evidence="2">CCM 7480</strain>
    </source>
</reference>
<dbReference type="Pfam" id="PF14357">
    <property type="entry name" value="DUF4404"/>
    <property type="match status" value="1"/>
</dbReference>
<gene>
    <name evidence="1" type="ORF">ACFOPH_19355</name>
</gene>
<evidence type="ECO:0000313" key="2">
    <source>
        <dbReference type="Proteomes" id="UP001595665"/>
    </source>
</evidence>
<evidence type="ECO:0000313" key="1">
    <source>
        <dbReference type="EMBL" id="MFC3460396.1"/>
    </source>
</evidence>
<keyword evidence="2" id="KW-1185">Reference proteome</keyword>
<protein>
    <submittedName>
        <fullName evidence="1">DUF4404 family protein</fullName>
    </submittedName>
</protein>
<dbReference type="EMBL" id="JBHRVV010000001">
    <property type="protein sequence ID" value="MFC3460396.1"/>
    <property type="molecule type" value="Genomic_DNA"/>
</dbReference>
<name>A0ABV7PS78_9BURK</name>